<accession>A0ABY2YSW6</accession>
<keyword evidence="5 7" id="KW-1133">Transmembrane helix</keyword>
<gene>
    <name evidence="9" type="ORF">DY048_06450</name>
</gene>
<dbReference type="Gene3D" id="1.20.81.30">
    <property type="entry name" value="Type II secretion system (T2SS), domain F"/>
    <property type="match status" value="2"/>
</dbReference>
<evidence type="ECO:0000313" key="9">
    <source>
        <dbReference type="EMBL" id="TPR13540.1"/>
    </source>
</evidence>
<evidence type="ECO:0000256" key="3">
    <source>
        <dbReference type="ARBA" id="ARBA00022475"/>
    </source>
</evidence>
<evidence type="ECO:0000313" key="10">
    <source>
        <dbReference type="Proteomes" id="UP000767392"/>
    </source>
</evidence>
<dbReference type="InterPro" id="IPR018076">
    <property type="entry name" value="T2SS_GspF_dom"/>
</dbReference>
<evidence type="ECO:0000256" key="1">
    <source>
        <dbReference type="ARBA" id="ARBA00004651"/>
    </source>
</evidence>
<evidence type="ECO:0000259" key="8">
    <source>
        <dbReference type="Pfam" id="PF00482"/>
    </source>
</evidence>
<keyword evidence="3" id="KW-1003">Cell membrane</keyword>
<evidence type="ECO:0000256" key="7">
    <source>
        <dbReference type="SAM" id="Phobius"/>
    </source>
</evidence>
<protein>
    <recommendedName>
        <fullName evidence="8">Type II secretion system protein GspF domain-containing protein</fullName>
    </recommendedName>
</protein>
<keyword evidence="6 7" id="KW-0472">Membrane</keyword>
<dbReference type="PANTHER" id="PTHR30012">
    <property type="entry name" value="GENERAL SECRETION PATHWAY PROTEIN"/>
    <property type="match status" value="1"/>
</dbReference>
<keyword evidence="10" id="KW-1185">Reference proteome</keyword>
<name>A0ABY2YSW6_9LACO</name>
<dbReference type="Proteomes" id="UP000767392">
    <property type="component" value="Unassembled WGS sequence"/>
</dbReference>
<feature type="domain" description="Type II secretion system protein GspF" evidence="8">
    <location>
        <begin position="22"/>
        <end position="137"/>
    </location>
</feature>
<feature type="transmembrane region" description="Helical" evidence="7">
    <location>
        <begin position="304"/>
        <end position="325"/>
    </location>
</feature>
<evidence type="ECO:0000256" key="4">
    <source>
        <dbReference type="ARBA" id="ARBA00022692"/>
    </source>
</evidence>
<evidence type="ECO:0000256" key="6">
    <source>
        <dbReference type="ARBA" id="ARBA00023136"/>
    </source>
</evidence>
<feature type="transmembrane region" description="Helical" evidence="7">
    <location>
        <begin position="113"/>
        <end position="131"/>
    </location>
</feature>
<dbReference type="EMBL" id="QUAM01000004">
    <property type="protein sequence ID" value="TPR13540.1"/>
    <property type="molecule type" value="Genomic_DNA"/>
</dbReference>
<dbReference type="Pfam" id="PF00482">
    <property type="entry name" value="T2SSF"/>
    <property type="match status" value="2"/>
</dbReference>
<evidence type="ECO:0000256" key="5">
    <source>
        <dbReference type="ARBA" id="ARBA00022989"/>
    </source>
</evidence>
<organism evidence="9 10">
    <name type="scientific">Apilactobacillus timberlakei</name>
    <dbReference type="NCBI Taxonomy" id="2008380"/>
    <lineage>
        <taxon>Bacteria</taxon>
        <taxon>Bacillati</taxon>
        <taxon>Bacillota</taxon>
        <taxon>Bacilli</taxon>
        <taxon>Lactobacillales</taxon>
        <taxon>Lactobacillaceae</taxon>
        <taxon>Apilactobacillus</taxon>
    </lineage>
</organism>
<comment type="caution">
    <text evidence="9">The sequence shown here is derived from an EMBL/GenBank/DDBJ whole genome shotgun (WGS) entry which is preliminary data.</text>
</comment>
<reference evidence="9 10" key="1">
    <citation type="submission" date="2018-08" db="EMBL/GenBank/DDBJ databases">
        <title>Comparative genomics of wild bee and flower associated Lactobacillus reveals potential adaptation to the bee host.</title>
        <authorList>
            <person name="Vuong H.Q."/>
            <person name="Mcfrederick Q.S."/>
        </authorList>
    </citation>
    <scope>NUCLEOTIDE SEQUENCE [LARGE SCALE GENOMIC DNA]</scope>
    <source>
        <strain evidence="9 10">HV_04</strain>
    </source>
</reference>
<dbReference type="PANTHER" id="PTHR30012:SF0">
    <property type="entry name" value="TYPE II SECRETION SYSTEM PROTEIN F-RELATED"/>
    <property type="match status" value="1"/>
</dbReference>
<comment type="similarity">
    <text evidence="2">Belongs to the GSP F family.</text>
</comment>
<keyword evidence="4 7" id="KW-0812">Transmembrane</keyword>
<evidence type="ECO:0000256" key="2">
    <source>
        <dbReference type="ARBA" id="ARBA00005745"/>
    </source>
</evidence>
<feature type="transmembrane region" description="Helical" evidence="7">
    <location>
        <begin position="151"/>
        <end position="170"/>
    </location>
</feature>
<dbReference type="PRINTS" id="PR00812">
    <property type="entry name" value="BCTERIALGSPF"/>
</dbReference>
<proteinExistence type="inferred from homology"/>
<dbReference type="InterPro" id="IPR003004">
    <property type="entry name" value="GspF/PilC"/>
</dbReference>
<sequence length="331" mass="39085">MRSSKFLFNIRLKGPEQQLLFKTLSELLDSGFNLKDSLIFIKQTTIKANIIDDVLSKLEQGYHFSYSIRKYIDGEFYNQIYISEKNGNLISCLKEINKYISIKNKQHKKIREVLMYPLFLILMLLMALIGINKVIVPQIDAIGRVEKYDLSYLYFFILLIFVFLLLIFIYYRSLSFLKRKEFLIKIPFIGKICQYYMGYYLSYNLYLMLSNGIDIKNILFIMNSFDKSTIIYSLSNEIKKELENGMNYTKLIQKYNFIPKEFILFLSQGNSKEKIINNLFMFSRLQFEDMINKSNRLINLVQPILFLLIGIGIILGYLSILMPIYNSLRGI</sequence>
<feature type="domain" description="Type II secretion system protein GspF" evidence="8">
    <location>
        <begin position="204"/>
        <end position="323"/>
    </location>
</feature>
<dbReference type="InterPro" id="IPR042094">
    <property type="entry name" value="T2SS_GspF_sf"/>
</dbReference>
<comment type="subcellular location">
    <subcellularLocation>
        <location evidence="1">Cell membrane</location>
        <topology evidence="1">Multi-pass membrane protein</topology>
    </subcellularLocation>
</comment>